<dbReference type="Proteomes" id="UP000031327">
    <property type="component" value="Unassembled WGS sequence"/>
</dbReference>
<reference evidence="2 3" key="1">
    <citation type="submission" date="2014-12" db="EMBL/GenBank/DDBJ databases">
        <title>Draft Genome Sequence of Pseudoalteromonas luteoviolacea HI1.</title>
        <authorList>
            <person name="Asahina A.Y."/>
            <person name="Hadfield M.G."/>
        </authorList>
    </citation>
    <scope>NUCLEOTIDE SEQUENCE [LARGE SCALE GENOMIC DNA]</scope>
    <source>
        <strain evidence="2 3">HI1</strain>
    </source>
</reference>
<protein>
    <recommendedName>
        <fullName evidence="4">MBL fold metallo-hydrolase</fullName>
    </recommendedName>
</protein>
<dbReference type="AlphaFoldDB" id="A0A0C1MLR4"/>
<feature type="chain" id="PRO_5002135529" description="MBL fold metallo-hydrolase" evidence="1">
    <location>
        <begin position="23"/>
        <end position="324"/>
    </location>
</feature>
<dbReference type="Gene3D" id="3.60.15.10">
    <property type="entry name" value="Ribonuclease Z/Hydroxyacylglutathione hydrolase-like"/>
    <property type="match status" value="1"/>
</dbReference>
<organism evidence="2 3">
    <name type="scientific">Pseudoalteromonas luteoviolacea</name>
    <dbReference type="NCBI Taxonomy" id="43657"/>
    <lineage>
        <taxon>Bacteria</taxon>
        <taxon>Pseudomonadati</taxon>
        <taxon>Pseudomonadota</taxon>
        <taxon>Gammaproteobacteria</taxon>
        <taxon>Alteromonadales</taxon>
        <taxon>Pseudoalteromonadaceae</taxon>
        <taxon>Pseudoalteromonas</taxon>
    </lineage>
</organism>
<proteinExistence type="predicted"/>
<sequence>MPNQIAFGLFFALVLSPIYAQAANWHQVDKHTVLIEPAKEARYLLPNQAIIQGNECAALIDSHGDFVALELLVAQIRSKLTVPVCYIVATNLDPKQLSGIALLKSAFPNATIYTPTNSTSITNSISNSIKQELEQKLEGFEQSLLLSQQRISKVPKSEQLAWHAKLQQAKQRLSRWHKISPPTVTPVPKAITLDLGRYSLSVTPIEGYKGAALYVYSHSNQALFGGHTTNTLPYVAQSDSQGWQRTLHTLEHSQKIKWVLPGFGKPYKSEKLRLPTQFLSLLNSTYSLQEVDQLRQQYQQSGFSKNQFDAHFEQATKQKKHTSF</sequence>
<dbReference type="RefSeq" id="WP_039608296.1">
    <property type="nucleotide sequence ID" value="NZ_JWIC01000004.1"/>
</dbReference>
<dbReference type="EMBL" id="JWIC01000004">
    <property type="protein sequence ID" value="KID57999.1"/>
    <property type="molecule type" value="Genomic_DNA"/>
</dbReference>
<gene>
    <name evidence="2" type="ORF">JF50_04460</name>
</gene>
<evidence type="ECO:0000313" key="2">
    <source>
        <dbReference type="EMBL" id="KID57999.1"/>
    </source>
</evidence>
<name>A0A0C1MLR4_9GAMM</name>
<keyword evidence="1" id="KW-0732">Signal</keyword>
<dbReference type="OrthoDB" id="9769598at2"/>
<evidence type="ECO:0008006" key="4">
    <source>
        <dbReference type="Google" id="ProtNLM"/>
    </source>
</evidence>
<comment type="caution">
    <text evidence="2">The sequence shown here is derived from an EMBL/GenBank/DDBJ whole genome shotgun (WGS) entry which is preliminary data.</text>
</comment>
<evidence type="ECO:0000313" key="3">
    <source>
        <dbReference type="Proteomes" id="UP000031327"/>
    </source>
</evidence>
<dbReference type="SUPFAM" id="SSF56281">
    <property type="entry name" value="Metallo-hydrolase/oxidoreductase"/>
    <property type="match status" value="1"/>
</dbReference>
<dbReference type="InterPro" id="IPR036866">
    <property type="entry name" value="RibonucZ/Hydroxyglut_hydro"/>
</dbReference>
<feature type="signal peptide" evidence="1">
    <location>
        <begin position="1"/>
        <end position="22"/>
    </location>
</feature>
<evidence type="ECO:0000256" key="1">
    <source>
        <dbReference type="SAM" id="SignalP"/>
    </source>
</evidence>
<accession>A0A0C1MLR4</accession>